<feature type="domain" description="Fibronectin type-III" evidence="12">
    <location>
        <begin position="1446"/>
        <end position="1527"/>
    </location>
</feature>
<keyword evidence="6 11" id="KW-0732">Signal</keyword>
<feature type="chain" id="PRO_5034590365" evidence="11">
    <location>
        <begin position="24"/>
        <end position="1797"/>
    </location>
</feature>
<dbReference type="SUPFAM" id="SSF57184">
    <property type="entry name" value="Growth factor receptor domain"/>
    <property type="match status" value="1"/>
</dbReference>
<evidence type="ECO:0000256" key="9">
    <source>
        <dbReference type="ARBA" id="ARBA00023180"/>
    </source>
</evidence>
<dbReference type="Gene3D" id="2.10.25.10">
    <property type="entry name" value="Laminin"/>
    <property type="match status" value="12"/>
</dbReference>
<comment type="subcellular location">
    <subcellularLocation>
        <location evidence="1">Secreted</location>
        <location evidence="1">Extracellular space</location>
        <location evidence="1">Extracellular matrix</location>
    </subcellularLocation>
</comment>
<keyword evidence="5" id="KW-0245">EGF-like domain</keyword>
<dbReference type="SMART" id="SM00181">
    <property type="entry name" value="EGF"/>
    <property type="match status" value="12"/>
</dbReference>
<dbReference type="SMART" id="SM00060">
    <property type="entry name" value="FN3"/>
    <property type="match status" value="9"/>
</dbReference>
<reference evidence="14" key="2">
    <citation type="submission" date="2025-09" db="UniProtKB">
        <authorList>
            <consortium name="Ensembl"/>
        </authorList>
    </citation>
    <scope>IDENTIFICATION</scope>
</reference>
<keyword evidence="4" id="KW-0272">Extracellular matrix</keyword>
<keyword evidence="8" id="KW-1015">Disulfide bond</keyword>
<dbReference type="Ensembl" id="ENSOKIT00005114954.1">
    <property type="protein sequence ID" value="ENSOKIP00005107260.1"/>
    <property type="gene ID" value="ENSOKIG00005046165.1"/>
</dbReference>
<dbReference type="InterPro" id="IPR036116">
    <property type="entry name" value="FN3_sf"/>
</dbReference>
<feature type="domain" description="Fibronectin type-III" evidence="12">
    <location>
        <begin position="842"/>
        <end position="934"/>
    </location>
</feature>
<evidence type="ECO:0000259" key="13">
    <source>
        <dbReference type="PROSITE" id="PS51406"/>
    </source>
</evidence>
<dbReference type="PROSITE" id="PS00022">
    <property type="entry name" value="EGF_1"/>
    <property type="match status" value="5"/>
</dbReference>
<protein>
    <submittedName>
        <fullName evidence="14">Tenascin C</fullName>
    </submittedName>
</protein>
<evidence type="ECO:0000256" key="4">
    <source>
        <dbReference type="ARBA" id="ARBA00022530"/>
    </source>
</evidence>
<keyword evidence="15" id="KW-1185">Reference proteome</keyword>
<feature type="domain" description="Fibronectin type-III" evidence="12">
    <location>
        <begin position="752"/>
        <end position="841"/>
    </location>
</feature>
<evidence type="ECO:0000256" key="11">
    <source>
        <dbReference type="SAM" id="SignalP"/>
    </source>
</evidence>
<dbReference type="Gene3D" id="3.90.215.10">
    <property type="entry name" value="Gamma Fibrinogen, chain A, domain 1"/>
    <property type="match status" value="1"/>
</dbReference>
<dbReference type="InterPro" id="IPR041161">
    <property type="entry name" value="EGF_Tenascin"/>
</dbReference>
<dbReference type="Pfam" id="PF00041">
    <property type="entry name" value="fn3"/>
    <property type="match status" value="8"/>
</dbReference>
<dbReference type="FunFam" id="3.90.215.10:FF:000001">
    <property type="entry name" value="Tenascin isoform 1"/>
    <property type="match status" value="1"/>
</dbReference>
<dbReference type="PANTHER" id="PTHR46708:SF1">
    <property type="entry name" value="TENASCIN"/>
    <property type="match status" value="1"/>
</dbReference>
<organism evidence="14 15">
    <name type="scientific">Oncorhynchus kisutch</name>
    <name type="common">Coho salmon</name>
    <name type="synonym">Salmo kisutch</name>
    <dbReference type="NCBI Taxonomy" id="8019"/>
    <lineage>
        <taxon>Eukaryota</taxon>
        <taxon>Metazoa</taxon>
        <taxon>Chordata</taxon>
        <taxon>Craniata</taxon>
        <taxon>Vertebrata</taxon>
        <taxon>Euteleostomi</taxon>
        <taxon>Actinopterygii</taxon>
        <taxon>Neopterygii</taxon>
        <taxon>Teleostei</taxon>
        <taxon>Protacanthopterygii</taxon>
        <taxon>Salmoniformes</taxon>
        <taxon>Salmonidae</taxon>
        <taxon>Salmoninae</taxon>
        <taxon>Oncorhynchus</taxon>
    </lineage>
</organism>
<evidence type="ECO:0000256" key="2">
    <source>
        <dbReference type="ARBA" id="ARBA00008673"/>
    </source>
</evidence>
<evidence type="ECO:0000259" key="12">
    <source>
        <dbReference type="PROSITE" id="PS50853"/>
    </source>
</evidence>
<comment type="similarity">
    <text evidence="2">Belongs to the tenascin family.</text>
</comment>
<dbReference type="Pfam" id="PF18720">
    <property type="entry name" value="EGF_Tenascin"/>
    <property type="match status" value="2"/>
</dbReference>
<evidence type="ECO:0000256" key="8">
    <source>
        <dbReference type="ARBA" id="ARBA00023157"/>
    </source>
</evidence>
<dbReference type="PROSITE" id="PS50853">
    <property type="entry name" value="FN3"/>
    <property type="match status" value="7"/>
</dbReference>
<feature type="signal peptide" evidence="11">
    <location>
        <begin position="1"/>
        <end position="23"/>
    </location>
</feature>
<dbReference type="InterPro" id="IPR002181">
    <property type="entry name" value="Fibrinogen_a/b/g_C_dom"/>
</dbReference>
<evidence type="ECO:0000313" key="15">
    <source>
        <dbReference type="Proteomes" id="UP000694557"/>
    </source>
</evidence>
<dbReference type="SUPFAM" id="SSF49265">
    <property type="entry name" value="Fibronectin type III"/>
    <property type="match status" value="7"/>
</dbReference>
<feature type="domain" description="Fibrinogen C-terminal" evidence="13">
    <location>
        <begin position="1571"/>
        <end position="1786"/>
    </location>
</feature>
<keyword evidence="9" id="KW-0325">Glycoprotein</keyword>
<keyword evidence="3" id="KW-0964">Secreted</keyword>
<dbReference type="InterPro" id="IPR036056">
    <property type="entry name" value="Fibrinogen-like_C"/>
</dbReference>
<evidence type="ECO:0000256" key="6">
    <source>
        <dbReference type="ARBA" id="ARBA00022729"/>
    </source>
</evidence>
<evidence type="ECO:0000256" key="10">
    <source>
        <dbReference type="SAM" id="MobiDB-lite"/>
    </source>
</evidence>
<dbReference type="GeneTree" id="ENSGT00940000155188"/>
<accession>A0A8C7N793</accession>
<reference evidence="14" key="1">
    <citation type="submission" date="2025-08" db="UniProtKB">
        <authorList>
            <consortium name="Ensembl"/>
        </authorList>
    </citation>
    <scope>IDENTIFICATION</scope>
</reference>
<dbReference type="Pfam" id="PF23106">
    <property type="entry name" value="EGF_Teneurin"/>
    <property type="match status" value="3"/>
</dbReference>
<gene>
    <name evidence="14" type="primary">TNC</name>
    <name evidence="14" type="synonym">LOC109896117</name>
</gene>
<keyword evidence="7" id="KW-0677">Repeat</keyword>
<dbReference type="CDD" id="cd00087">
    <property type="entry name" value="FReD"/>
    <property type="match status" value="1"/>
</dbReference>
<dbReference type="Gene3D" id="2.60.40.10">
    <property type="entry name" value="Immunoglobulins"/>
    <property type="match status" value="9"/>
</dbReference>
<dbReference type="PROSITE" id="PS51406">
    <property type="entry name" value="FIBRINOGEN_C_2"/>
    <property type="match status" value="1"/>
</dbReference>
<evidence type="ECO:0000256" key="5">
    <source>
        <dbReference type="ARBA" id="ARBA00022536"/>
    </source>
</evidence>
<evidence type="ECO:0000313" key="14">
    <source>
        <dbReference type="Ensembl" id="ENSOKIP00005107260.1"/>
    </source>
</evidence>
<feature type="domain" description="Fibronectin type-III" evidence="12">
    <location>
        <begin position="935"/>
        <end position="1024"/>
    </location>
</feature>
<dbReference type="InterPro" id="IPR003961">
    <property type="entry name" value="FN3_dom"/>
</dbReference>
<dbReference type="InterPro" id="IPR050991">
    <property type="entry name" value="ECM_Regulatory_Proteins"/>
</dbReference>
<dbReference type="InterPro" id="IPR009030">
    <property type="entry name" value="Growth_fac_rcpt_cys_sf"/>
</dbReference>
<dbReference type="SMART" id="SM00186">
    <property type="entry name" value="FBG"/>
    <property type="match status" value="1"/>
</dbReference>
<proteinExistence type="inferred from homology"/>
<feature type="domain" description="Fibronectin type-III" evidence="12">
    <location>
        <begin position="573"/>
        <end position="663"/>
    </location>
</feature>
<evidence type="ECO:0000256" key="1">
    <source>
        <dbReference type="ARBA" id="ARBA00004498"/>
    </source>
</evidence>
<dbReference type="Proteomes" id="UP000694557">
    <property type="component" value="Unassembled WGS sequence"/>
</dbReference>
<evidence type="ECO:0000256" key="7">
    <source>
        <dbReference type="ARBA" id="ARBA00022737"/>
    </source>
</evidence>
<dbReference type="InterPro" id="IPR000742">
    <property type="entry name" value="EGF"/>
</dbReference>
<dbReference type="CDD" id="cd00063">
    <property type="entry name" value="FN3"/>
    <property type="match status" value="9"/>
</dbReference>
<dbReference type="SUPFAM" id="SSF56496">
    <property type="entry name" value="Fibrinogen C-terminal domain-like"/>
    <property type="match status" value="1"/>
</dbReference>
<dbReference type="InterPro" id="IPR013783">
    <property type="entry name" value="Ig-like_fold"/>
</dbReference>
<dbReference type="NCBIfam" id="NF040941">
    <property type="entry name" value="GGGWT_bact"/>
    <property type="match status" value="1"/>
</dbReference>
<dbReference type="PANTHER" id="PTHR46708">
    <property type="entry name" value="TENASCIN"/>
    <property type="match status" value="1"/>
</dbReference>
<sequence length="1797" mass="195543">MGVMKGLLLGCVTMAVLLQLSSTGLVKKIIRHRRETLREPSKNLTLPHPDQPVVFNHVYNINVPSSSLCSVNMESPEGTKVKPKRSPVQSVMQGMENKDHTMDGENQIVFTHRINIPKQACGCDNHMPDMKDIFSRLEMLESELSSLREQCGSGAGCCGAQVTGEVATKPYCNGRGNFSTETCSCVCEPGWKGPNCTESECPNFCQDQGRCLDGKCVCFEGFHGDDCSMEPCQEDCGDNGECIDAMCICEDGFTGNDCSQTNCLNNCLGRGRCVDDECVCDEPWMGYDCSELICPNDCYDRGRCVNGTCFCEEGFTGDDCGELTCPSNCNNRGMCVDGQCVCHSGYSGEDCSKLTCPNDCTEKGHCFNGRCICDPGFEGVDCSILSCPDNCSNRGQCVNGECVCNVGFEGDDCSEISCPMKCLNRGRCLNGQCVCSKGFAGDDCSIKTCPKDCLGRGECVDGTCVCFIGFTGKDCSELTCPNKCLNRGHCVNGQCVCNKGFAGEDCSEKTCPKNCLERGYCVDGTCVCFEGFQGLDCSVLTCPGDCEDQGRCMDGVCLCNEGFIGEDCSGVSPPKDLTVQEVTPETVDLSWANEMQVAEYLVTYVPTALGGLELDMRVHGDQKNTTISELEPGVEYLISVFAVLSNKRSVPVSARVATHLPEPEGLKFTSVRETAVEVQWDPLDIPFDGWNLIFRNTKEENGEILNSLGSPDTMFEQSGLGPGQEYEVKLEVVKNNTSGPAARKSLFTKIDSPREVNLRDVTDTTALVTWFLPVAMVDGVRVSYGPSDNPSDRNTVELSSSDTQHHLGSLNPDTEYEVSLMAKRGEMTSVPVSETFQTDLDAPRDLQTVELTDESITLEWKNSQAQVDNYRIKYGPLSGGDHGELLFPTGPLDTTQAKITGLRAGTEYGMGVTAVKSERESLPTTTNAVTALDAPKNLEVESSSETEMVLVWQKPVAKIDKYKLEYVSADGKRAEVTPVSIDVKYTIRNLTPGMLYTITLTAERGRRQSGPTTISATTGRCGQPVLGKLTVSDVSWDSFLVSWVTEEGDFDGFVVEVTDAEAGVDWQNHTLQDAAQSLGIVGLSPATWYNVSLYGLFKGALLGPVYADTITGITTHLVNPLSTALLHSQTALLHSQTALLLSQTVLLLSQTVLLLSQTALLLSQTVLLLSQTVLLLSQTVLLLSHTRSATFPDCSAPLPHPLCSSPTPSLLLSQIALLLSHTLSAPLTDRSATLPDHSSPQSHAHTDTVGWKQHVFPYHSEAEPIVEHLLVSDITPDSCKVAWLAEENLFDSFVIVINDTSDDLASPQEVVVPGEERTTVLTELIDDTEYEIELYGVISGRHSDSISGVAKTGLGTPKGIHFSDVTDTSAIVHWTIPRARVDSYHVTYVPAQGGAPQTVTVGGTESQKVLSNLTPGVTYQLTVISVKGQKESEPGSSSVTTALDKPRGLTVVNINDTDALLHWQPSIATVDGYVITYSADTGRVSPTATSYNMAQLSASTEYSVRLLAIAGPKRSRVITSVFTTSECYHSDVGSLPTPDRTYPLAIGLEFSGQLELFSNSSSVCVCVCVVGVLYKHPRDCSQALLNGDTASGVYTIYLGGDESQPIQVYCDMATDGGGWIVFLRRQSGKLEFFRNWRNYTAGFGDMNDEFWLGLSNLHKITVVGQYELRVDLRDKGDVAHAQYDKFSISDPRSRYKVHVGGYSGTAGDSMTYHHGRPFSTYDHDNDIAVTNCALSYKGAFWYKNCHRVNLMGRYGDDSHSKGVNWFHWKGHEHSVEFAEMKIRPSNFRNSEGRRKRS</sequence>
<feature type="domain" description="Fibronectin type-III" evidence="12">
    <location>
        <begin position="1025"/>
        <end position="1118"/>
    </location>
</feature>
<dbReference type="FunFam" id="2.10.25.10:FF:000001">
    <property type="entry name" value="Tenascin C"/>
    <property type="match status" value="11"/>
</dbReference>
<feature type="domain" description="Fibronectin type-III" evidence="12">
    <location>
        <begin position="1356"/>
        <end position="1445"/>
    </location>
</feature>
<dbReference type="Pfam" id="PF25024">
    <property type="entry name" value="EGF_TEN"/>
    <property type="match status" value="1"/>
</dbReference>
<dbReference type="InterPro" id="IPR014716">
    <property type="entry name" value="Fibrinogen_a/b/g_C_1"/>
</dbReference>
<dbReference type="Gene3D" id="2.20.25.10">
    <property type="match status" value="1"/>
</dbReference>
<name>A0A8C7N793_ONCKI</name>
<dbReference type="PROSITE" id="PS01186">
    <property type="entry name" value="EGF_2"/>
    <property type="match status" value="5"/>
</dbReference>
<evidence type="ECO:0000256" key="3">
    <source>
        <dbReference type="ARBA" id="ARBA00022525"/>
    </source>
</evidence>
<dbReference type="Pfam" id="PF00147">
    <property type="entry name" value="Fibrinogen_C"/>
    <property type="match status" value="1"/>
</dbReference>
<feature type="region of interest" description="Disordered" evidence="10">
    <location>
        <begin position="785"/>
        <end position="812"/>
    </location>
</feature>
<dbReference type="FunFam" id="2.60.40.10:FF:000099">
    <property type="entry name" value="Fibronectin 1"/>
    <property type="match status" value="2"/>
</dbReference>